<protein>
    <recommendedName>
        <fullName evidence="3">K-box domain-containing protein</fullName>
    </recommendedName>
</protein>
<feature type="region of interest" description="Disordered" evidence="2">
    <location>
        <begin position="123"/>
        <end position="173"/>
    </location>
</feature>
<evidence type="ECO:0000259" key="3">
    <source>
        <dbReference type="PROSITE" id="PS51297"/>
    </source>
</evidence>
<proteinExistence type="predicted"/>
<dbReference type="GO" id="GO:0005634">
    <property type="term" value="C:nucleus"/>
    <property type="evidence" value="ECO:0007669"/>
    <property type="project" value="InterPro"/>
</dbReference>
<gene>
    <name evidence="4" type="ORF">Cgig2_029473</name>
</gene>
<evidence type="ECO:0000313" key="4">
    <source>
        <dbReference type="EMBL" id="KAJ8445101.1"/>
    </source>
</evidence>
<sequence>MHILLSSSCICSMKSIIARYNMQSKNNEGRQEEPFLQLQLENSNLARLSKEIADKNQELRKLKGDNLQGLDLEELQQLETLLENSLSRVLDIKGKRIMHEIDTLQKQGNKLMEENQRLKQEMTLLPQGRRPGIVLDQSESTTLQEGGQSSESITNGSPPVTEDDTSDTSLKLG</sequence>
<reference evidence="4" key="1">
    <citation type="submission" date="2022-04" db="EMBL/GenBank/DDBJ databases">
        <title>Carnegiea gigantea Genome sequencing and assembly v2.</title>
        <authorList>
            <person name="Copetti D."/>
            <person name="Sanderson M.J."/>
            <person name="Burquez A."/>
            <person name="Wojciechowski M.F."/>
        </authorList>
    </citation>
    <scope>NUCLEOTIDE SEQUENCE</scope>
    <source>
        <strain evidence="4">SGP5-SGP5p</strain>
        <tissue evidence="4">Aerial part</tissue>
    </source>
</reference>
<comment type="caution">
    <text evidence="4">The sequence shown here is derived from an EMBL/GenBank/DDBJ whole genome shotgun (WGS) entry which is preliminary data.</text>
</comment>
<dbReference type="AlphaFoldDB" id="A0A9Q1KLT6"/>
<evidence type="ECO:0000313" key="5">
    <source>
        <dbReference type="Proteomes" id="UP001153076"/>
    </source>
</evidence>
<dbReference type="InterPro" id="IPR002487">
    <property type="entry name" value="TF_Kbox"/>
</dbReference>
<dbReference type="GO" id="GO:0003700">
    <property type="term" value="F:DNA-binding transcription factor activity"/>
    <property type="evidence" value="ECO:0007669"/>
    <property type="project" value="InterPro"/>
</dbReference>
<name>A0A9Q1KLT6_9CARY</name>
<feature type="coiled-coil region" evidence="1">
    <location>
        <begin position="38"/>
        <end position="65"/>
    </location>
</feature>
<feature type="compositionally biased region" description="Polar residues" evidence="2">
    <location>
        <begin position="137"/>
        <end position="158"/>
    </location>
</feature>
<keyword evidence="5" id="KW-1185">Reference proteome</keyword>
<accession>A0A9Q1KLT6</accession>
<dbReference type="Proteomes" id="UP001153076">
    <property type="component" value="Unassembled WGS sequence"/>
</dbReference>
<keyword evidence="1" id="KW-0175">Coiled coil</keyword>
<evidence type="ECO:0000256" key="2">
    <source>
        <dbReference type="SAM" id="MobiDB-lite"/>
    </source>
</evidence>
<dbReference type="Pfam" id="PF01486">
    <property type="entry name" value="K-box"/>
    <property type="match status" value="1"/>
</dbReference>
<feature type="domain" description="K-box" evidence="3">
    <location>
        <begin position="38"/>
        <end position="128"/>
    </location>
</feature>
<evidence type="ECO:0000256" key="1">
    <source>
        <dbReference type="SAM" id="Coils"/>
    </source>
</evidence>
<organism evidence="4 5">
    <name type="scientific">Carnegiea gigantea</name>
    <dbReference type="NCBI Taxonomy" id="171969"/>
    <lineage>
        <taxon>Eukaryota</taxon>
        <taxon>Viridiplantae</taxon>
        <taxon>Streptophyta</taxon>
        <taxon>Embryophyta</taxon>
        <taxon>Tracheophyta</taxon>
        <taxon>Spermatophyta</taxon>
        <taxon>Magnoliopsida</taxon>
        <taxon>eudicotyledons</taxon>
        <taxon>Gunneridae</taxon>
        <taxon>Pentapetalae</taxon>
        <taxon>Caryophyllales</taxon>
        <taxon>Cactineae</taxon>
        <taxon>Cactaceae</taxon>
        <taxon>Cactoideae</taxon>
        <taxon>Echinocereeae</taxon>
        <taxon>Carnegiea</taxon>
    </lineage>
</organism>
<dbReference type="OrthoDB" id="1898716at2759"/>
<dbReference type="PROSITE" id="PS51297">
    <property type="entry name" value="K_BOX"/>
    <property type="match status" value="1"/>
</dbReference>
<dbReference type="EMBL" id="JAKOGI010000080">
    <property type="protein sequence ID" value="KAJ8445101.1"/>
    <property type="molecule type" value="Genomic_DNA"/>
</dbReference>